<proteinExistence type="predicted"/>
<organism evidence="1">
    <name type="scientific">Bicosoecida sp. CB-2014</name>
    <dbReference type="NCBI Taxonomy" id="1486930"/>
    <lineage>
        <taxon>Eukaryota</taxon>
        <taxon>Sar</taxon>
        <taxon>Stramenopiles</taxon>
        <taxon>Bigyra</taxon>
        <taxon>Opalozoa</taxon>
        <taxon>Bicosoecida</taxon>
    </lineage>
</organism>
<accession>A0A7S1CAB7</accession>
<dbReference type="PANTHER" id="PTHR11012">
    <property type="entry name" value="PROTEIN KINASE-LIKE DOMAIN-CONTAINING"/>
    <property type="match status" value="1"/>
</dbReference>
<dbReference type="PANTHER" id="PTHR11012:SF30">
    <property type="entry name" value="PROTEIN KINASE-LIKE DOMAIN-CONTAINING"/>
    <property type="match status" value="1"/>
</dbReference>
<dbReference type="EMBL" id="HBFS01010412">
    <property type="protein sequence ID" value="CAD8913926.1"/>
    <property type="molecule type" value="Transcribed_RNA"/>
</dbReference>
<evidence type="ECO:0000313" key="1">
    <source>
        <dbReference type="EMBL" id="CAD8913926.1"/>
    </source>
</evidence>
<protein>
    <recommendedName>
        <fullName evidence="2">CHK kinase-like domain-containing protein</fullName>
    </recommendedName>
</protein>
<dbReference type="SUPFAM" id="SSF56112">
    <property type="entry name" value="Protein kinase-like (PK-like)"/>
    <property type="match status" value="1"/>
</dbReference>
<reference evidence="1" key="1">
    <citation type="submission" date="2021-01" db="EMBL/GenBank/DDBJ databases">
        <authorList>
            <person name="Corre E."/>
            <person name="Pelletier E."/>
            <person name="Niang G."/>
            <person name="Scheremetjew M."/>
            <person name="Finn R."/>
            <person name="Kale V."/>
            <person name="Holt S."/>
            <person name="Cochrane G."/>
            <person name="Meng A."/>
            <person name="Brown T."/>
            <person name="Cohen L."/>
        </authorList>
    </citation>
    <scope>NUCLEOTIDE SEQUENCE</scope>
    <source>
        <strain evidence="1">Ms1</strain>
    </source>
</reference>
<sequence>MDAMSTRSLVAASAAGIAIVTGAAVLLAPSLETQRLYWKLKLRAYVYHGRAAVGGACRRLFSSADADRAPAAGDASVSRVWLRRQLQECGLFEGEIPPIASVEIMGDALQGGFVGDMSKLSVKYEGEEDGASTAAGLPHVLVFKTVKGLLSTRLAALFLGHAREGLFYRHFGMKGGKFAHLLPASKQLPRVVYADGDVAAGTFSVLMEEIGECRTLSHMLGNQCWGPPPPLPAGAPTDHAVLLRAVFLEEAETHAALWQKRELLDIPWLKHVDWLRGKNRAQWVLGVEDMKKKWAMVTRLAPPDLYAGTIADAMDTLFAATSWEAFQASMDISDPTLAWTLAHGDFHGGNQLWATERVGASSRPPVVSVDFAEMGVFCPFRDISQYVISNATIEVRRKHERELFEAYYARLLELGVDGTRHPLNRAWALYCAGGIERWLQMIVLMGYMSATSPVLPVKFMRWFVKQVGSFIEDHEADIVASGVYRGISSGYCMVTM</sequence>
<dbReference type="InterPro" id="IPR011009">
    <property type="entry name" value="Kinase-like_dom_sf"/>
</dbReference>
<name>A0A7S1CAB7_9STRA</name>
<dbReference type="AlphaFoldDB" id="A0A7S1CAB7"/>
<dbReference type="Pfam" id="PF02958">
    <property type="entry name" value="EcKL"/>
    <property type="match status" value="1"/>
</dbReference>
<gene>
    <name evidence="1" type="ORF">BSP0115_LOCUS7178</name>
</gene>
<evidence type="ECO:0008006" key="2">
    <source>
        <dbReference type="Google" id="ProtNLM"/>
    </source>
</evidence>
<dbReference type="InterPro" id="IPR004119">
    <property type="entry name" value="EcKL"/>
</dbReference>